<feature type="transmembrane region" description="Helical" evidence="1">
    <location>
        <begin position="21"/>
        <end position="41"/>
    </location>
</feature>
<feature type="transmembrane region" description="Helical" evidence="1">
    <location>
        <begin position="435"/>
        <end position="454"/>
    </location>
</feature>
<dbReference type="EMBL" id="BBXV01000008">
    <property type="protein sequence ID" value="GAQ16475.1"/>
    <property type="molecule type" value="Genomic_DNA"/>
</dbReference>
<keyword evidence="1" id="KW-0472">Membrane</keyword>
<evidence type="ECO:0000313" key="4">
    <source>
        <dbReference type="Proteomes" id="UP000028863"/>
    </source>
</evidence>
<reference evidence="3 5" key="4">
    <citation type="journal article" date="2016" name="Genome Announc.">
        <title>Draft Genome Sequence of Oceanobacillus picturae Heshi-B3, Isolated from Fermented Rice Bran in a Traditional Japanese Seafood Dish.</title>
        <authorList>
            <person name="Akuzawa S."/>
            <person name="Nagaoka J."/>
            <person name="Kanekatsu M."/>
            <person name="Kanesaki Y."/>
            <person name="Suzuki T."/>
        </authorList>
    </citation>
    <scope>NUCLEOTIDE SEQUENCE [LARGE SCALE GENOMIC DNA]</scope>
    <source>
        <strain evidence="3 5">Heshi-B3</strain>
    </source>
</reference>
<dbReference type="Proteomes" id="UP000028863">
    <property type="component" value="Unassembled WGS sequence"/>
</dbReference>
<reference evidence="2 4" key="2">
    <citation type="submission" date="2014-03" db="EMBL/GenBank/DDBJ databases">
        <authorList>
            <person name="Urmite Genomes U."/>
        </authorList>
    </citation>
    <scope>NUCLEOTIDE SEQUENCE [LARGE SCALE GENOMIC DNA]</scope>
    <source>
        <strain evidence="2 4">S1</strain>
    </source>
</reference>
<dbReference type="RefSeq" id="WP_036576974.1">
    <property type="nucleotide sequence ID" value="NZ_BBXV01000008.1"/>
</dbReference>
<dbReference type="eggNOG" id="COG3559">
    <property type="taxonomic scope" value="Bacteria"/>
</dbReference>
<evidence type="ECO:0000313" key="3">
    <source>
        <dbReference type="EMBL" id="GAQ16475.1"/>
    </source>
</evidence>
<feature type="transmembrane region" description="Helical" evidence="1">
    <location>
        <begin position="240"/>
        <end position="261"/>
    </location>
</feature>
<dbReference type="OrthoDB" id="2014935at2"/>
<feature type="transmembrane region" description="Helical" evidence="1">
    <location>
        <begin position="195"/>
        <end position="213"/>
    </location>
</feature>
<feature type="transmembrane region" description="Helical" evidence="1">
    <location>
        <begin position="164"/>
        <end position="188"/>
    </location>
</feature>
<evidence type="ECO:0000313" key="5">
    <source>
        <dbReference type="Proteomes" id="UP000052946"/>
    </source>
</evidence>
<proteinExistence type="predicted"/>
<accession>W9BBY2</accession>
<reference evidence="5" key="3">
    <citation type="submission" date="2015-07" db="EMBL/GenBank/DDBJ databases">
        <title>Draft Genome Sequence of Oceanobacillus picturae Heshi-B3 that Was Isolated from Fermented Rice Bran with Aging Salted Mackerel, Which Was Named Heshiko as Traditional Fermented Seafood in Japan.</title>
        <authorList>
            <person name="Akuzawa S."/>
            <person name="Nakagawa J."/>
            <person name="Kanekatsu T."/>
            <person name="Kanesaki Y."/>
            <person name="Suzuki T."/>
        </authorList>
    </citation>
    <scope>NUCLEOTIDE SEQUENCE [LARGE SCALE GENOMIC DNA]</scope>
    <source>
        <strain evidence="5">Heshi-B3</strain>
    </source>
</reference>
<feature type="transmembrane region" description="Helical" evidence="1">
    <location>
        <begin position="505"/>
        <end position="526"/>
    </location>
</feature>
<organism evidence="2 4">
    <name type="scientific">Oceanobacillus picturae</name>
    <dbReference type="NCBI Taxonomy" id="171693"/>
    <lineage>
        <taxon>Bacteria</taxon>
        <taxon>Bacillati</taxon>
        <taxon>Bacillota</taxon>
        <taxon>Bacilli</taxon>
        <taxon>Bacillales</taxon>
        <taxon>Bacillaceae</taxon>
        <taxon>Oceanobacillus</taxon>
    </lineage>
</organism>
<feature type="transmembrane region" description="Helical" evidence="1">
    <location>
        <begin position="461"/>
        <end position="480"/>
    </location>
</feature>
<dbReference type="STRING" id="171693.BN988_02433"/>
<evidence type="ECO:0000256" key="1">
    <source>
        <dbReference type="SAM" id="Phobius"/>
    </source>
</evidence>
<gene>
    <name evidence="2" type="ORF">BN988_02433</name>
    <name evidence="3" type="ORF">OPHB3_0398</name>
</gene>
<reference evidence="2 4" key="1">
    <citation type="submission" date="2014-03" db="EMBL/GenBank/DDBJ databases">
        <title>Draft genome sequencing of Oceanobacillus picturae strain S1 isolated from human gut.</title>
        <authorList>
            <person name="Croce O."/>
            <person name="Lagier J.C."/>
            <person name="Raoult D."/>
        </authorList>
    </citation>
    <scope>NUCLEOTIDE SEQUENCE [LARGE SCALE GENOMIC DNA]</scope>
    <source>
        <strain evidence="2 4">S1</strain>
    </source>
</reference>
<feature type="transmembrane region" description="Helical" evidence="1">
    <location>
        <begin position="86"/>
        <end position="106"/>
    </location>
</feature>
<feature type="transmembrane region" description="Helical" evidence="1">
    <location>
        <begin position="391"/>
        <end position="415"/>
    </location>
</feature>
<protein>
    <submittedName>
        <fullName evidence="3">ABC transporter, permease component</fullName>
    </submittedName>
    <submittedName>
        <fullName evidence="2">ABC-type transport system involved in multi-copper enzyme maturation, permease component</fullName>
    </submittedName>
</protein>
<keyword evidence="4" id="KW-1185">Reference proteome</keyword>
<name>W9BBY2_9BACI</name>
<keyword evidence="1" id="KW-0812">Transmembrane</keyword>
<feature type="transmembrane region" description="Helical" evidence="1">
    <location>
        <begin position="127"/>
        <end position="152"/>
    </location>
</feature>
<feature type="transmembrane region" description="Helical" evidence="1">
    <location>
        <begin position="299"/>
        <end position="318"/>
    </location>
</feature>
<evidence type="ECO:0000313" key="2">
    <source>
        <dbReference type="EMBL" id="CDO03900.1"/>
    </source>
</evidence>
<comment type="caution">
    <text evidence="2">The sequence shown here is derived from an EMBL/GenBank/DDBJ whole genome shotgun (WGS) entry which is preliminary data.</text>
</comment>
<dbReference type="AlphaFoldDB" id="W9BBY2"/>
<dbReference type="EMBL" id="CCAX010000002">
    <property type="protein sequence ID" value="CDO03900.1"/>
    <property type="molecule type" value="Genomic_DNA"/>
</dbReference>
<feature type="transmembrane region" description="Helical" evidence="1">
    <location>
        <begin position="346"/>
        <end position="370"/>
    </location>
</feature>
<sequence>MRSTRKGTAILLRFLMKRDRVRIPVFVLALVLITCMTAMALSNLYSSSESRQIMAETMVNPAMTAMLGKGYGLDNYTIGAMMAHQMLLFTAIAMAIMNILLVARHTRADEEEGRIELIRSLPTGRLANLYATLTLAGLTNLFIGILTGLGLFSLGIESINLEGSLLYGTALGVTGFFFATITAIFAQLSENARGTIGFSFTLLGVSYLLRAIGDIGNEALSMASPLGWILGSEVLVTNRWWPIIITFIVSLLIMIAACVLYSRRDLGAGLLPTRPGKRTASASLLSPFGLSLRLQRTGLISWAIGMFLLGASYGSVLGDLDSFFVENDMFQQLLSPENGHSLTEQFLTMIMSILAMISTIPALMSVNKLIAEEKKGRIDHLLSKKLSRNRLLGSAFLLSVITSLVMVSLTAIGLWTAGNMSMENGMDLWNVYSAALVYLPAVWLVIGLGILVIGMFPKATIVGWVYLMYSFFVVYLGNLLEFPKWLSGISPYGHIPELLIEEMRYLPVSILFLLAIVLVITGFIGYNKRDIQA</sequence>
<keyword evidence="1" id="KW-1133">Transmembrane helix</keyword>
<dbReference type="Proteomes" id="UP000052946">
    <property type="component" value="Unassembled WGS sequence"/>
</dbReference>